<organism evidence="1 2">
    <name type="scientific">Enteractinococcus helveticum</name>
    <dbReference type="NCBI Taxonomy" id="1837282"/>
    <lineage>
        <taxon>Bacteria</taxon>
        <taxon>Bacillati</taxon>
        <taxon>Actinomycetota</taxon>
        <taxon>Actinomycetes</taxon>
        <taxon>Micrococcales</taxon>
        <taxon>Micrococcaceae</taxon>
    </lineage>
</organism>
<dbReference type="SUPFAM" id="SSF53474">
    <property type="entry name" value="alpha/beta-Hydrolases"/>
    <property type="match status" value="1"/>
</dbReference>
<keyword evidence="2" id="KW-1185">Reference proteome</keyword>
<evidence type="ECO:0000313" key="1">
    <source>
        <dbReference type="EMBL" id="OAV51162.1"/>
    </source>
</evidence>
<dbReference type="InterPro" id="IPR029058">
    <property type="entry name" value="AB_hydrolase_fold"/>
</dbReference>
<reference evidence="1 2" key="1">
    <citation type="submission" date="2016-04" db="EMBL/GenBank/DDBJ databases">
        <title>First whole genome shotgun sequence of the bacterium Enteractinococcus sp. strain UASWS1574.</title>
        <authorList>
            <person name="Crovadore J."/>
            <person name="Chablais R."/>
            <person name="Lefort F."/>
        </authorList>
    </citation>
    <scope>NUCLEOTIDE SEQUENCE [LARGE SCALE GENOMIC DNA]</scope>
    <source>
        <strain evidence="1 2">UASWS1574</strain>
    </source>
</reference>
<comment type="caution">
    <text evidence="1">The sequence shown here is derived from an EMBL/GenBank/DDBJ whole genome shotgun (WGS) entry which is preliminary data.</text>
</comment>
<dbReference type="OrthoDB" id="9803828at2"/>
<gene>
    <name evidence="1" type="ORF">A6F49_02495</name>
</gene>
<evidence type="ECO:0008006" key="3">
    <source>
        <dbReference type="Google" id="ProtNLM"/>
    </source>
</evidence>
<dbReference type="Gene3D" id="3.40.50.1820">
    <property type="entry name" value="alpha/beta hydrolase"/>
    <property type="match status" value="1"/>
</dbReference>
<dbReference type="AlphaFoldDB" id="A0A1B7LUN2"/>
<proteinExistence type="predicted"/>
<dbReference type="Proteomes" id="UP000078292">
    <property type="component" value="Unassembled WGS sequence"/>
</dbReference>
<protein>
    <recommendedName>
        <fullName evidence="3">Peptidase S9 prolyl oligopeptidase catalytic domain-containing protein</fullName>
    </recommendedName>
</protein>
<dbReference type="RefSeq" id="WP_043056623.1">
    <property type="nucleotide sequence ID" value="NZ_LXEY01000117.1"/>
</dbReference>
<name>A0A1B7LUN2_9MICC</name>
<accession>A0A1B7LUN2</accession>
<sequence>MDASKAPPFIITHGDHDVYVPVKDARALRDHLMQGSHHELWYAELPGGQHGFDAYASWRFIAVIEGIDAFLERNV</sequence>
<dbReference type="STRING" id="1837282.A6F49_02495"/>
<dbReference type="EMBL" id="LXEY01000117">
    <property type="protein sequence ID" value="OAV51162.1"/>
    <property type="molecule type" value="Genomic_DNA"/>
</dbReference>
<evidence type="ECO:0000313" key="2">
    <source>
        <dbReference type="Proteomes" id="UP000078292"/>
    </source>
</evidence>